<dbReference type="AlphaFoldDB" id="U2TPT7"/>
<name>U2TPT7_9ACTN</name>
<feature type="binding site" evidence="1">
    <location>
        <position position="13"/>
    </location>
    <ligand>
        <name>Mg(2+)</name>
        <dbReference type="ChEBI" id="CHEBI:18420"/>
        <label>1</label>
    </ligand>
</feature>
<evidence type="ECO:0000313" key="2">
    <source>
        <dbReference type="EMBL" id="ERL08450.1"/>
    </source>
</evidence>
<protein>
    <submittedName>
        <fullName evidence="2">ADP-ribosylglycohydrolase domain protein</fullName>
    </submittedName>
</protein>
<dbReference type="InterPro" id="IPR036705">
    <property type="entry name" value="Ribosyl_crysJ1_sf"/>
</dbReference>
<organism evidence="2 3">
    <name type="scientific">Olsenella profusa F0195</name>
    <dbReference type="NCBI Taxonomy" id="1125712"/>
    <lineage>
        <taxon>Bacteria</taxon>
        <taxon>Bacillati</taxon>
        <taxon>Actinomycetota</taxon>
        <taxon>Coriobacteriia</taxon>
        <taxon>Coriobacteriales</taxon>
        <taxon>Atopobiaceae</taxon>
        <taxon>Olsenella</taxon>
    </lineage>
</organism>
<dbReference type="SUPFAM" id="SSF101478">
    <property type="entry name" value="ADP-ribosylglycohydrolase"/>
    <property type="match status" value="1"/>
</dbReference>
<reference evidence="2 3" key="1">
    <citation type="submission" date="2013-08" db="EMBL/GenBank/DDBJ databases">
        <authorList>
            <person name="Durkin A.S."/>
            <person name="Haft D.R."/>
            <person name="McCorrison J."/>
            <person name="Torralba M."/>
            <person name="Gillis M."/>
            <person name="Haft D.H."/>
            <person name="Methe B."/>
            <person name="Sutton G."/>
            <person name="Nelson K.E."/>
        </authorList>
    </citation>
    <scope>NUCLEOTIDE SEQUENCE [LARGE SCALE GENOMIC DNA]</scope>
    <source>
        <strain evidence="2 3">F0195</strain>
    </source>
</reference>
<dbReference type="Proteomes" id="UP000016638">
    <property type="component" value="Unassembled WGS sequence"/>
</dbReference>
<proteinExistence type="predicted"/>
<keyword evidence="2" id="KW-0378">Hydrolase</keyword>
<gene>
    <name evidence="2" type="ORF">HMPREF1316_2010</name>
</gene>
<comment type="cofactor">
    <cofactor evidence="1">
        <name>Mg(2+)</name>
        <dbReference type="ChEBI" id="CHEBI:18420"/>
    </cofactor>
    <text evidence="1">Binds 2 magnesium ions per subunit.</text>
</comment>
<keyword evidence="1" id="KW-0479">Metal-binding</keyword>
<keyword evidence="3" id="KW-1185">Reference proteome</keyword>
<dbReference type="GO" id="GO:0046872">
    <property type="term" value="F:metal ion binding"/>
    <property type="evidence" value="ECO:0007669"/>
    <property type="project" value="UniProtKB-KW"/>
</dbReference>
<dbReference type="EMBL" id="AWEZ01000044">
    <property type="protein sequence ID" value="ERL08450.1"/>
    <property type="molecule type" value="Genomic_DNA"/>
</dbReference>
<feature type="binding site" evidence="1">
    <location>
        <position position="15"/>
    </location>
    <ligand>
        <name>Mg(2+)</name>
        <dbReference type="ChEBI" id="CHEBI:18420"/>
        <label>1</label>
    </ligand>
</feature>
<evidence type="ECO:0000256" key="1">
    <source>
        <dbReference type="PIRSR" id="PIRSR605502-1"/>
    </source>
</evidence>
<dbReference type="InterPro" id="IPR005502">
    <property type="entry name" value="Ribosyl_crysJ1"/>
</dbReference>
<dbReference type="PATRIC" id="fig|1125712.3.peg.1125"/>
<feature type="binding site" evidence="1">
    <location>
        <position position="16"/>
    </location>
    <ligand>
        <name>Mg(2+)</name>
        <dbReference type="ChEBI" id="CHEBI:18420"/>
        <label>1</label>
    </ligand>
</feature>
<comment type="caution">
    <text evidence="2">The sequence shown here is derived from an EMBL/GenBank/DDBJ whole genome shotgun (WGS) entry which is preliminary data.</text>
</comment>
<dbReference type="Pfam" id="PF03747">
    <property type="entry name" value="ADP_ribosyl_GH"/>
    <property type="match status" value="1"/>
</dbReference>
<evidence type="ECO:0000313" key="3">
    <source>
        <dbReference type="Proteomes" id="UP000016638"/>
    </source>
</evidence>
<accession>U2TPT7</accession>
<dbReference type="GO" id="GO:0016787">
    <property type="term" value="F:hydrolase activity"/>
    <property type="evidence" value="ECO:0007669"/>
    <property type="project" value="UniProtKB-KW"/>
</dbReference>
<dbReference type="Gene3D" id="1.10.4080.10">
    <property type="entry name" value="ADP-ribosylation/Crystallin J1"/>
    <property type="match status" value="1"/>
</dbReference>
<sequence length="66" mass="7152">MQAVIDAVNIGYDTDTVATITGALVGAFVNLDDERFKELFVKVQDVNGFDLVGLASSLARVAHRRQ</sequence>
<keyword evidence="1" id="KW-0460">Magnesium</keyword>